<organism evidence="1 2">
    <name type="scientific">Elysia crispata</name>
    <name type="common">lettuce slug</name>
    <dbReference type="NCBI Taxonomy" id="231223"/>
    <lineage>
        <taxon>Eukaryota</taxon>
        <taxon>Metazoa</taxon>
        <taxon>Spiralia</taxon>
        <taxon>Lophotrochozoa</taxon>
        <taxon>Mollusca</taxon>
        <taxon>Gastropoda</taxon>
        <taxon>Heterobranchia</taxon>
        <taxon>Euthyneura</taxon>
        <taxon>Panpulmonata</taxon>
        <taxon>Sacoglossa</taxon>
        <taxon>Placobranchoidea</taxon>
        <taxon>Plakobranchidae</taxon>
        <taxon>Elysia</taxon>
    </lineage>
</organism>
<evidence type="ECO:0000313" key="2">
    <source>
        <dbReference type="Proteomes" id="UP001283361"/>
    </source>
</evidence>
<gene>
    <name evidence="1" type="ORF">RRG08_001280</name>
</gene>
<dbReference type="EMBL" id="JAWDGP010008091">
    <property type="protein sequence ID" value="KAK3691515.1"/>
    <property type="molecule type" value="Genomic_DNA"/>
</dbReference>
<dbReference type="AlphaFoldDB" id="A0AAE0XE85"/>
<dbReference type="Proteomes" id="UP001283361">
    <property type="component" value="Unassembled WGS sequence"/>
</dbReference>
<accession>A0AAE0XE85</accession>
<keyword evidence="2" id="KW-1185">Reference proteome</keyword>
<reference evidence="1" key="1">
    <citation type="journal article" date="2023" name="G3 (Bethesda)">
        <title>A reference genome for the long-term kleptoplast-retaining sea slug Elysia crispata morphotype clarki.</title>
        <authorList>
            <person name="Eastman K.E."/>
            <person name="Pendleton A.L."/>
            <person name="Shaikh M.A."/>
            <person name="Suttiyut T."/>
            <person name="Ogas R."/>
            <person name="Tomko P."/>
            <person name="Gavelis G."/>
            <person name="Widhalm J.R."/>
            <person name="Wisecaver J.H."/>
        </authorList>
    </citation>
    <scope>NUCLEOTIDE SEQUENCE</scope>
    <source>
        <strain evidence="1">ECLA1</strain>
    </source>
</reference>
<name>A0AAE0XE85_9GAST</name>
<protein>
    <submittedName>
        <fullName evidence="1">Uncharacterized protein</fullName>
    </submittedName>
</protein>
<sequence>MKTNRFSKRVKQRSEKKSSDLNSVIVRYSGDLMRNIGGEPPEIPEYLETVMDSIGHQRAQLNGSEHTGMGTIPFDGSGTALAANGAAIAPDFPVMV</sequence>
<comment type="caution">
    <text evidence="1">The sequence shown here is derived from an EMBL/GenBank/DDBJ whole genome shotgun (WGS) entry which is preliminary data.</text>
</comment>
<proteinExistence type="predicted"/>
<evidence type="ECO:0000313" key="1">
    <source>
        <dbReference type="EMBL" id="KAK3691515.1"/>
    </source>
</evidence>